<gene>
    <name evidence="2" type="ORF">PR048_016637</name>
</gene>
<dbReference type="EMBL" id="JARBHB010000006">
    <property type="protein sequence ID" value="KAJ8880171.1"/>
    <property type="molecule type" value="Genomic_DNA"/>
</dbReference>
<evidence type="ECO:0000313" key="2">
    <source>
        <dbReference type="EMBL" id="KAJ8880171.1"/>
    </source>
</evidence>
<evidence type="ECO:0000313" key="3">
    <source>
        <dbReference type="Proteomes" id="UP001159363"/>
    </source>
</evidence>
<keyword evidence="3" id="KW-1185">Reference proteome</keyword>
<name>A0ABQ9H792_9NEOP</name>
<reference evidence="2 3" key="1">
    <citation type="submission" date="2023-02" db="EMBL/GenBank/DDBJ databases">
        <title>LHISI_Scaffold_Assembly.</title>
        <authorList>
            <person name="Stuart O.P."/>
            <person name="Cleave R."/>
            <person name="Magrath M.J.L."/>
            <person name="Mikheyev A.S."/>
        </authorList>
    </citation>
    <scope>NUCLEOTIDE SEQUENCE [LARGE SCALE GENOMIC DNA]</scope>
    <source>
        <strain evidence="2">Daus_M_001</strain>
        <tissue evidence="2">Leg muscle</tissue>
    </source>
</reference>
<feature type="region of interest" description="Disordered" evidence="1">
    <location>
        <begin position="1"/>
        <end position="34"/>
    </location>
</feature>
<feature type="compositionally biased region" description="Basic and acidic residues" evidence="1">
    <location>
        <begin position="1"/>
        <end position="12"/>
    </location>
</feature>
<sequence length="381" mass="42297">MKRRGITEETRRPATSSATIPKCENPGATPPGIEPDKRRVVYLLYHPTASYSSLRAARNTTHLPYRLTGFDSRRGRSQIFACGNRVGRCHWLAGLLGISRFPRPFIPAPLHTHLASPPSALKTSTRPPTPVDSKTSTCEQCVIEAEDTSIHLPLARRVTEASQFFSSLVFTGVPYTSVLRGPKGSNPKALDRGSEVARQWDLLLCVKWGSAKQPPTYTCNAGYMLLYCLVNTGTTTDPARWFHQVFGIGITILPLNPPAVARLPHPQNPYPSNLFRACHFERSLCSTTPICRLRFIPLLFYPPPFAHRSSYYPHSPSPMALETFSIPSSFILSHGSPSLLTPRTQRMMIVGRGRVIHATLRNVNLLLKITATQAITMSMKI</sequence>
<comment type="caution">
    <text evidence="2">The sequence shown here is derived from an EMBL/GenBank/DDBJ whole genome shotgun (WGS) entry which is preliminary data.</text>
</comment>
<organism evidence="2 3">
    <name type="scientific">Dryococelus australis</name>
    <dbReference type="NCBI Taxonomy" id="614101"/>
    <lineage>
        <taxon>Eukaryota</taxon>
        <taxon>Metazoa</taxon>
        <taxon>Ecdysozoa</taxon>
        <taxon>Arthropoda</taxon>
        <taxon>Hexapoda</taxon>
        <taxon>Insecta</taxon>
        <taxon>Pterygota</taxon>
        <taxon>Neoptera</taxon>
        <taxon>Polyneoptera</taxon>
        <taxon>Phasmatodea</taxon>
        <taxon>Verophasmatodea</taxon>
        <taxon>Anareolatae</taxon>
        <taxon>Phasmatidae</taxon>
        <taxon>Eurycanthinae</taxon>
        <taxon>Dryococelus</taxon>
    </lineage>
</organism>
<accession>A0ABQ9H792</accession>
<evidence type="ECO:0000256" key="1">
    <source>
        <dbReference type="SAM" id="MobiDB-lite"/>
    </source>
</evidence>
<proteinExistence type="predicted"/>
<dbReference type="Proteomes" id="UP001159363">
    <property type="component" value="Chromosome 5"/>
</dbReference>
<protein>
    <submittedName>
        <fullName evidence="2">Uncharacterized protein</fullName>
    </submittedName>
</protein>